<feature type="coiled-coil region" evidence="1">
    <location>
        <begin position="364"/>
        <end position="459"/>
    </location>
</feature>
<dbReference type="InterPro" id="IPR038729">
    <property type="entry name" value="Rad50/SbcC_AAA"/>
</dbReference>
<dbReference type="Gene3D" id="3.40.50.300">
    <property type="entry name" value="P-loop containing nucleotide triphosphate hydrolases"/>
    <property type="match status" value="2"/>
</dbReference>
<dbReference type="GO" id="GO:0016887">
    <property type="term" value="F:ATP hydrolysis activity"/>
    <property type="evidence" value="ECO:0007669"/>
    <property type="project" value="InterPro"/>
</dbReference>
<dbReference type="PANTHER" id="PTHR32114">
    <property type="entry name" value="ABC TRANSPORTER ABCH.3"/>
    <property type="match status" value="1"/>
</dbReference>
<evidence type="ECO:0000313" key="4">
    <source>
        <dbReference type="Proteomes" id="UP000241842"/>
    </source>
</evidence>
<name>A0A2H4PRH4_9CAUD</name>
<reference evidence="4" key="1">
    <citation type="submission" date="2017-10" db="EMBL/GenBank/DDBJ databases">
        <title>Isolation and characterization of a group of new proteus bacteriophages.</title>
        <authorList>
            <person name="Kozlova Y.N."/>
            <person name="Morozova V.V."/>
            <person name="Babkin I.V."/>
            <person name="Tikunova N.V."/>
            <person name="Bokovaya O.V."/>
            <person name="Shedko E.D."/>
        </authorList>
    </citation>
    <scope>NUCLEOTIDE SEQUENCE [LARGE SCALE GENOMIC DNA]</scope>
</reference>
<dbReference type="Proteomes" id="UP000241842">
    <property type="component" value="Segment"/>
</dbReference>
<dbReference type="InterPro" id="IPR027417">
    <property type="entry name" value="P-loop_NTPase"/>
</dbReference>
<keyword evidence="4" id="KW-1185">Reference proteome</keyword>
<dbReference type="Gene3D" id="1.10.287.510">
    <property type="entry name" value="Helix hairpin bin"/>
    <property type="match status" value="1"/>
</dbReference>
<organism evidence="3 4">
    <name type="scientific">Proteus phage PM135</name>
    <dbReference type="NCBI Taxonomy" id="2048008"/>
    <lineage>
        <taxon>Viruses</taxon>
        <taxon>Duplodnaviria</taxon>
        <taxon>Heunggongvirae</taxon>
        <taxon>Uroviricota</taxon>
        <taxon>Caudoviricetes</taxon>
        <taxon>Demerecviridae</taxon>
        <taxon>Novosibvirus</taxon>
        <taxon>Novosibvirus PM135</taxon>
    </lineage>
</organism>
<evidence type="ECO:0000256" key="1">
    <source>
        <dbReference type="SAM" id="Coils"/>
    </source>
</evidence>
<dbReference type="GO" id="GO:0006302">
    <property type="term" value="P:double-strand break repair"/>
    <property type="evidence" value="ECO:0007669"/>
    <property type="project" value="InterPro"/>
</dbReference>
<dbReference type="EMBL" id="MG030347">
    <property type="protein sequence ID" value="ATW69908.1"/>
    <property type="molecule type" value="Genomic_DNA"/>
</dbReference>
<proteinExistence type="predicted"/>
<feature type="domain" description="Rad50/SbcC-type AAA" evidence="2">
    <location>
        <begin position="9"/>
        <end position="232"/>
    </location>
</feature>
<dbReference type="SUPFAM" id="SSF75712">
    <property type="entry name" value="Rad50 coiled-coil Zn hook"/>
    <property type="match status" value="1"/>
</dbReference>
<evidence type="ECO:0000313" key="3">
    <source>
        <dbReference type="EMBL" id="ATW69908.1"/>
    </source>
</evidence>
<sequence length="617" mass="69358">MLILKYMEFSNILSYGSNNRIEFTNSKVTQILGNNGAGKSSLATILEEVTYNKNSKGIKKADLFNWRSESKEYSIKLCFIKGSNEYIIDKLVKSTTKVTLTENGNDISGHTATQTYSIIQEIIGCDFPTFSKLIYQSVDSSLDFLTSTDAKRKEFLVGLTDQTQYKESENIIKEVAKEVKSRITSLEQNSATVSRIVKHTLEILNSEVPELPEEPVDNTSAIQEEISELNSRVQTANALAERSKAISLKRKRLDDLVQAAEKELLLLSDIVDTVSDHSEDLSDKSTKLQELTFKSNSIKAQYNKLKSEVEKTECPTCHQPLDVTHVANALESIKNEYNPIYQERVALEAEVADLKEEQSKFTKVSTAKAKYEKAIKDLEAFEKEEVDIPEAEDISDFIKRIKDLNSELASTTSALKLYRAKEVEYHKLSATKQSAEDQLKVQEAELSSLKAELAELQPKLARLEIIAKTLKEIVAYKLEYSIKAFESIINDYLSVITSGKFALAFELDNTKLQVVIYNNGIKTSMTSCSTGQKERIKLATLLAIRKLMTNISKVNINLLFLDEVVSFLDPNGMDTLIELLLEEDQLNTFVVSHGYSHPLADSVSVIMDDKDISYLEN</sequence>
<dbReference type="Pfam" id="PF13476">
    <property type="entry name" value="AAA_23"/>
    <property type="match status" value="1"/>
</dbReference>
<dbReference type="OrthoDB" id="6017at10239"/>
<dbReference type="KEGG" id="vg:40097245"/>
<dbReference type="PANTHER" id="PTHR32114:SF2">
    <property type="entry name" value="ABC TRANSPORTER ABCH.3"/>
    <property type="match status" value="1"/>
</dbReference>
<dbReference type="RefSeq" id="YP_009620592.1">
    <property type="nucleotide sequence ID" value="NC_042090.1"/>
</dbReference>
<accession>A0A2H4PRH4</accession>
<dbReference type="SUPFAM" id="SSF52540">
    <property type="entry name" value="P-loop containing nucleoside triphosphate hydrolases"/>
    <property type="match status" value="1"/>
</dbReference>
<dbReference type="GeneID" id="40097245"/>
<evidence type="ECO:0000259" key="2">
    <source>
        <dbReference type="Pfam" id="PF13476"/>
    </source>
</evidence>
<protein>
    <submittedName>
        <fullName evidence="3">Nuclease</fullName>
    </submittedName>
</protein>
<keyword evidence="1" id="KW-0175">Coiled coil</keyword>